<gene>
    <name evidence="2" type="ORF">SAMN05444366_2149</name>
</gene>
<dbReference type="InterPro" id="IPR025665">
    <property type="entry name" value="Beta-barrel_OMP_2"/>
</dbReference>
<evidence type="ECO:0000313" key="2">
    <source>
        <dbReference type="EMBL" id="SHM04121.1"/>
    </source>
</evidence>
<name>A0A1M7FJ56_9FLAO</name>
<dbReference type="AlphaFoldDB" id="A0A1M7FJ56"/>
<dbReference type="Pfam" id="PF13568">
    <property type="entry name" value="OMP_b-brl_2"/>
    <property type="match status" value="1"/>
</dbReference>
<dbReference type="OrthoDB" id="1327138at2"/>
<proteinExistence type="predicted"/>
<dbReference type="EMBL" id="FRBY01000003">
    <property type="protein sequence ID" value="SHM04121.1"/>
    <property type="molecule type" value="Genomic_DNA"/>
</dbReference>
<reference evidence="3" key="1">
    <citation type="submission" date="2016-11" db="EMBL/GenBank/DDBJ databases">
        <authorList>
            <person name="Varghese N."/>
            <person name="Submissions S."/>
        </authorList>
    </citation>
    <scope>NUCLEOTIDE SEQUENCE [LARGE SCALE GENOMIC DNA]</scope>
    <source>
        <strain evidence="3">DSM 1811</strain>
    </source>
</reference>
<sequence>MKVILHLLIFGCFFNVALYGQNETNITYGLKLGGLSSKISNLPESIKGRDNTFDNSVMESKGAYGLEGGFFMNCKLYDTRVAIQPEILFRQAGETVNYHDTTGKEFELGLHYAYLQLGALYKVYPYEGLNLGFGAFYGISLSANNVTYESNEAGGMYDVATRQFYKDGLDGADDFSLCFAVGYELHQSIHFDLRYYLGVKDVVKSNSSSFQFIENQNKSSVICFSLGYSFHQW</sequence>
<accession>A0A1M7FJ56</accession>
<organism evidence="2 3">
    <name type="scientific">Flavobacterium saccharophilum</name>
    <dbReference type="NCBI Taxonomy" id="29534"/>
    <lineage>
        <taxon>Bacteria</taxon>
        <taxon>Pseudomonadati</taxon>
        <taxon>Bacteroidota</taxon>
        <taxon>Flavobacteriia</taxon>
        <taxon>Flavobacteriales</taxon>
        <taxon>Flavobacteriaceae</taxon>
        <taxon>Flavobacterium</taxon>
    </lineage>
</organism>
<dbReference type="STRING" id="29534.SAMN05444366_2149"/>
<dbReference type="Proteomes" id="UP000184121">
    <property type="component" value="Unassembled WGS sequence"/>
</dbReference>
<protein>
    <submittedName>
        <fullName evidence="2">Outer membrane protein beta-barrel domain-containing protein</fullName>
    </submittedName>
</protein>
<evidence type="ECO:0000259" key="1">
    <source>
        <dbReference type="Pfam" id="PF13568"/>
    </source>
</evidence>
<keyword evidence="3" id="KW-1185">Reference proteome</keyword>
<evidence type="ECO:0000313" key="3">
    <source>
        <dbReference type="Proteomes" id="UP000184121"/>
    </source>
</evidence>
<dbReference type="RefSeq" id="WP_072972126.1">
    <property type="nucleotide sequence ID" value="NZ_FRBY01000003.1"/>
</dbReference>
<feature type="domain" description="Outer membrane protein beta-barrel" evidence="1">
    <location>
        <begin position="24"/>
        <end position="202"/>
    </location>
</feature>